<dbReference type="AlphaFoldDB" id="A0A0A5HZ05"/>
<dbReference type="STRING" id="379097.SE23_11110"/>
<dbReference type="RefSeq" id="WP_038140755.1">
    <property type="nucleotide sequence ID" value="NZ_JRWP01000019.1"/>
</dbReference>
<dbReference type="Proteomes" id="UP000030451">
    <property type="component" value="Unassembled WGS sequence"/>
</dbReference>
<accession>A0A0A5HZ05</accession>
<feature type="chain" id="PRO_5002011304" description="Phosphate ABC transporter substrate-binding protein" evidence="1">
    <location>
        <begin position="18"/>
        <end position="136"/>
    </location>
</feature>
<gene>
    <name evidence="2" type="ORF">NM06_11230</name>
</gene>
<name>A0A0A5HZ05_PHOS4</name>
<organism evidence="2 3">
    <name type="scientific">Photobacterium sp. (strain ATCC 43367)</name>
    <dbReference type="NCBI Taxonomy" id="379097"/>
    <lineage>
        <taxon>Bacteria</taxon>
        <taxon>Pseudomonadati</taxon>
        <taxon>Pseudomonadota</taxon>
        <taxon>Gammaproteobacteria</taxon>
        <taxon>Vibrionales</taxon>
        <taxon>Vibrionaceae</taxon>
        <taxon>Vibrio</taxon>
        <taxon>Vibrio oreintalis group</taxon>
    </lineage>
</organism>
<dbReference type="SUPFAM" id="SSF53850">
    <property type="entry name" value="Periplasmic binding protein-like II"/>
    <property type="match status" value="1"/>
</dbReference>
<dbReference type="Gene3D" id="3.40.190.10">
    <property type="entry name" value="Periplasmic binding protein-like II"/>
    <property type="match status" value="1"/>
</dbReference>
<dbReference type="EMBL" id="JRWP01000019">
    <property type="protein sequence ID" value="KGY08739.1"/>
    <property type="molecule type" value="Genomic_DNA"/>
</dbReference>
<proteinExistence type="predicted"/>
<reference evidence="2 3" key="1">
    <citation type="submission" date="2014-10" db="EMBL/GenBank/DDBJ databases">
        <title>Genome sequencing of Vibrio sinaloensis T08.</title>
        <authorList>
            <person name="Chan K.-G."/>
            <person name="Mohamad N.I."/>
        </authorList>
    </citation>
    <scope>NUCLEOTIDE SEQUENCE [LARGE SCALE GENOMIC DNA]</scope>
    <source>
        <strain evidence="2 3">T08</strain>
    </source>
</reference>
<sequence>MKYLSFLLLFLSSHTFAGFYVVVSEESSIAAFDVDDIADVYLGRKKVLGSSYVDQVLDRTGEERRRFFATVANMRESQVNAYWAKLKFSGSMRAPEEVDSTQALLEKVIENPQAIGYMTEKPPENSGVKVALFIDE</sequence>
<feature type="signal peptide" evidence="1">
    <location>
        <begin position="1"/>
        <end position="17"/>
    </location>
</feature>
<comment type="caution">
    <text evidence="2">The sequence shown here is derived from an EMBL/GenBank/DDBJ whole genome shotgun (WGS) entry which is preliminary data.</text>
</comment>
<keyword evidence="1" id="KW-0732">Signal</keyword>
<protein>
    <recommendedName>
        <fullName evidence="4">Phosphate ABC transporter substrate-binding protein</fullName>
    </recommendedName>
</protein>
<evidence type="ECO:0000256" key="1">
    <source>
        <dbReference type="SAM" id="SignalP"/>
    </source>
</evidence>
<evidence type="ECO:0000313" key="2">
    <source>
        <dbReference type="EMBL" id="KGY08739.1"/>
    </source>
</evidence>
<evidence type="ECO:0000313" key="3">
    <source>
        <dbReference type="Proteomes" id="UP000030451"/>
    </source>
</evidence>
<evidence type="ECO:0008006" key="4">
    <source>
        <dbReference type="Google" id="ProtNLM"/>
    </source>
</evidence>